<accession>A0A212K6G9</accession>
<dbReference type="Gene3D" id="3.30.2220.10">
    <property type="entry name" value="rbstp2171"/>
    <property type="match status" value="1"/>
</dbReference>
<dbReference type="AlphaFoldDB" id="A0A212K6G9"/>
<dbReference type="InterPro" id="IPR049294">
    <property type="entry name" value="DUF6848"/>
</dbReference>
<evidence type="ECO:0000259" key="1">
    <source>
        <dbReference type="Pfam" id="PF20941"/>
    </source>
</evidence>
<feature type="domain" description="DUF6848" evidence="1">
    <location>
        <begin position="23"/>
        <end position="99"/>
    </location>
</feature>
<proteinExistence type="predicted"/>
<dbReference type="EMBL" id="FLUP01000001">
    <property type="protein sequence ID" value="SBW07313.1"/>
    <property type="molecule type" value="Genomic_DNA"/>
</dbReference>
<protein>
    <recommendedName>
        <fullName evidence="1">DUF6848 domain-containing protein</fullName>
    </recommendedName>
</protein>
<gene>
    <name evidence="2" type="ORF">KM92DES2_12318</name>
</gene>
<evidence type="ECO:0000313" key="2">
    <source>
        <dbReference type="EMBL" id="SBW07313.1"/>
    </source>
</evidence>
<reference evidence="2" key="1">
    <citation type="submission" date="2016-04" db="EMBL/GenBank/DDBJ databases">
        <authorList>
            <person name="Evans L.H."/>
            <person name="Alamgir A."/>
            <person name="Owens N."/>
            <person name="Weber N.D."/>
            <person name="Virtaneva K."/>
            <person name="Barbian K."/>
            <person name="Babar A."/>
            <person name="Rosenke K."/>
        </authorList>
    </citation>
    <scope>NUCLEOTIDE SEQUENCE</scope>
    <source>
        <strain evidence="2">92-2</strain>
    </source>
</reference>
<sequence>MPDVKEQNTKYAEFSHSFRDPWEGEDVELCFHFAKPTKPQIKRLQDTAGRNPTQAARNLLLEAVAPEEKENLTAKMDAYPGIATSFSTALIKAVGISADLGN</sequence>
<dbReference type="Pfam" id="PF20941">
    <property type="entry name" value="DUF6848"/>
    <property type="match status" value="1"/>
</dbReference>
<dbReference type="RefSeq" id="WP_296936489.1">
    <property type="nucleotide sequence ID" value="NZ_LT598928.1"/>
</dbReference>
<organism evidence="2">
    <name type="scientific">uncultured Desulfovibrio sp</name>
    <dbReference type="NCBI Taxonomy" id="167968"/>
    <lineage>
        <taxon>Bacteria</taxon>
        <taxon>Pseudomonadati</taxon>
        <taxon>Thermodesulfobacteriota</taxon>
        <taxon>Desulfovibrionia</taxon>
        <taxon>Desulfovibrionales</taxon>
        <taxon>Desulfovibrionaceae</taxon>
        <taxon>Desulfovibrio</taxon>
        <taxon>environmental samples</taxon>
    </lineage>
</organism>
<name>A0A212K6G9_9BACT</name>